<dbReference type="Proteomes" id="UP000199039">
    <property type="component" value="Unassembled WGS sequence"/>
</dbReference>
<proteinExistence type="predicted"/>
<name>A0A1G6GWY5_9MICO</name>
<dbReference type="InterPro" id="IPR047697">
    <property type="entry name" value="AztD-like"/>
</dbReference>
<evidence type="ECO:0000256" key="1">
    <source>
        <dbReference type="SAM" id="MobiDB-lite"/>
    </source>
</evidence>
<evidence type="ECO:0008006" key="5">
    <source>
        <dbReference type="Google" id="ProtNLM"/>
    </source>
</evidence>
<feature type="compositionally biased region" description="Basic and acidic residues" evidence="1">
    <location>
        <begin position="438"/>
        <end position="454"/>
    </location>
</feature>
<dbReference type="AlphaFoldDB" id="A0A1G6GWY5"/>
<protein>
    <recommendedName>
        <fullName evidence="5">PQQ-like domain-containing protein</fullName>
    </recommendedName>
</protein>
<gene>
    <name evidence="3" type="ORF">SAMN05216410_0540</name>
</gene>
<reference evidence="3 4" key="1">
    <citation type="submission" date="2016-09" db="EMBL/GenBank/DDBJ databases">
        <authorList>
            <person name="Capua I."/>
            <person name="De Benedictis P."/>
            <person name="Joannis T."/>
            <person name="Lombin L.H."/>
            <person name="Cattoli G."/>
        </authorList>
    </citation>
    <scope>NUCLEOTIDE SEQUENCE [LARGE SCALE GENOMIC DNA]</scope>
    <source>
        <strain evidence="3 4">ISLP-3</strain>
    </source>
</reference>
<dbReference type="NCBIfam" id="NF038015">
    <property type="entry name" value="AztD"/>
    <property type="match status" value="1"/>
</dbReference>
<feature type="chain" id="PRO_5011597011" description="PQQ-like domain-containing protein" evidence="2">
    <location>
        <begin position="33"/>
        <end position="454"/>
    </location>
</feature>
<organism evidence="3 4">
    <name type="scientific">Sanguibacter gelidistatuariae</name>
    <dbReference type="NCBI Taxonomy" id="1814289"/>
    <lineage>
        <taxon>Bacteria</taxon>
        <taxon>Bacillati</taxon>
        <taxon>Actinomycetota</taxon>
        <taxon>Actinomycetes</taxon>
        <taxon>Micrococcales</taxon>
        <taxon>Sanguibacteraceae</taxon>
        <taxon>Sanguibacter</taxon>
    </lineage>
</organism>
<keyword evidence="2" id="KW-0732">Signal</keyword>
<sequence length="454" mass="47654">MTLTTFARPTGLRSVALGLALPLVLLAGCSSAADEALPTVAADDAPATDEETTATEAATDTPRLVITYEGGLQVLDATTLETVSSIDLAGFNRINAAGDGRSVLVSTSGGFQVLDAGTWAEPHGDHSHYYTAEPSLAQVSFEAEKPGHVVAHEGRTTLFDDATGDVVVFHSAEVADADRATRAYTAPSVHHGVAVELTDGRLIVSEGTAEARTGIRVFDLEDVEIASSDECPGVHGEAVAADEAVVIGCEDGALVYANWVVSKVTSPDAYGRIGNQAGSEASPIVLGDYKSDADAELERPTRVSLIDTRTAELTLVDLPSSYSFRSLGRGDAGEALVLGTDGQLHVIDPETGTLTRSIPVMAAWEEPEEWQVARPALTVLDGSAYITDPSTRTIYAVDIETGEVWNSVVLTVTPNELTGVSGKAGVVRTDVDDADEHADEHEGHDHESDEPHTD</sequence>
<feature type="region of interest" description="Disordered" evidence="1">
    <location>
        <begin position="430"/>
        <end position="454"/>
    </location>
</feature>
<dbReference type="EMBL" id="FMYH01000001">
    <property type="protein sequence ID" value="SDB86398.1"/>
    <property type="molecule type" value="Genomic_DNA"/>
</dbReference>
<evidence type="ECO:0000256" key="2">
    <source>
        <dbReference type="SAM" id="SignalP"/>
    </source>
</evidence>
<dbReference type="InterPro" id="IPR011044">
    <property type="entry name" value="Quino_amine_DH_bsu"/>
</dbReference>
<dbReference type="STRING" id="1814289.SAMN05216410_0540"/>
<dbReference type="InterPro" id="IPR015943">
    <property type="entry name" value="WD40/YVTN_repeat-like_dom_sf"/>
</dbReference>
<keyword evidence="4" id="KW-1185">Reference proteome</keyword>
<evidence type="ECO:0000313" key="4">
    <source>
        <dbReference type="Proteomes" id="UP000199039"/>
    </source>
</evidence>
<dbReference type="Gene3D" id="2.130.10.10">
    <property type="entry name" value="YVTN repeat-like/Quinoprotein amine dehydrogenase"/>
    <property type="match status" value="1"/>
</dbReference>
<dbReference type="RefSeq" id="WP_245700823.1">
    <property type="nucleotide sequence ID" value="NZ_FMYH01000001.1"/>
</dbReference>
<feature type="signal peptide" evidence="2">
    <location>
        <begin position="1"/>
        <end position="32"/>
    </location>
</feature>
<accession>A0A1G6GWY5</accession>
<dbReference type="SUPFAM" id="SSF50969">
    <property type="entry name" value="YVTN repeat-like/Quinoprotein amine dehydrogenase"/>
    <property type="match status" value="1"/>
</dbReference>
<evidence type="ECO:0000313" key="3">
    <source>
        <dbReference type="EMBL" id="SDB86398.1"/>
    </source>
</evidence>